<feature type="domain" description="THAP-type" evidence="6">
    <location>
        <begin position="1"/>
        <end position="65"/>
    </location>
</feature>
<keyword evidence="2 5" id="KW-0863">Zinc-finger</keyword>
<organism evidence="7 8">
    <name type="scientific">Ignelater luminosus</name>
    <name type="common">Cucubano</name>
    <name type="synonym">Pyrophorus luminosus</name>
    <dbReference type="NCBI Taxonomy" id="2038154"/>
    <lineage>
        <taxon>Eukaryota</taxon>
        <taxon>Metazoa</taxon>
        <taxon>Ecdysozoa</taxon>
        <taxon>Arthropoda</taxon>
        <taxon>Hexapoda</taxon>
        <taxon>Insecta</taxon>
        <taxon>Pterygota</taxon>
        <taxon>Neoptera</taxon>
        <taxon>Endopterygota</taxon>
        <taxon>Coleoptera</taxon>
        <taxon>Polyphaga</taxon>
        <taxon>Elateriformia</taxon>
        <taxon>Elateroidea</taxon>
        <taxon>Elateridae</taxon>
        <taxon>Agrypninae</taxon>
        <taxon>Pyrophorini</taxon>
        <taxon>Ignelater</taxon>
    </lineage>
</organism>
<keyword evidence="1" id="KW-0479">Metal-binding</keyword>
<evidence type="ECO:0000259" key="6">
    <source>
        <dbReference type="PROSITE" id="PS50950"/>
    </source>
</evidence>
<dbReference type="InterPro" id="IPR021896">
    <property type="entry name" value="THAP9-like_HTH"/>
</dbReference>
<name>A0A8K0GI34_IGNLU</name>
<reference evidence="7" key="1">
    <citation type="submission" date="2019-08" db="EMBL/GenBank/DDBJ databases">
        <title>The genome of the North American firefly Photinus pyralis.</title>
        <authorList>
            <consortium name="Photinus pyralis genome working group"/>
            <person name="Fallon T.R."/>
            <person name="Sander Lower S.E."/>
            <person name="Weng J.-K."/>
        </authorList>
    </citation>
    <scope>NUCLEOTIDE SEQUENCE</scope>
    <source>
        <strain evidence="7">TRF0915ILg1</strain>
        <tissue evidence="7">Whole body</tissue>
    </source>
</reference>
<dbReference type="OrthoDB" id="6764673at2759"/>
<dbReference type="AlphaFoldDB" id="A0A8K0GI34"/>
<keyword evidence="8" id="KW-1185">Reference proteome</keyword>
<evidence type="ECO:0000313" key="8">
    <source>
        <dbReference type="Proteomes" id="UP000801492"/>
    </source>
</evidence>
<dbReference type="SMART" id="SM00980">
    <property type="entry name" value="THAP"/>
    <property type="match status" value="1"/>
</dbReference>
<keyword evidence="3" id="KW-0862">Zinc</keyword>
<evidence type="ECO:0000256" key="4">
    <source>
        <dbReference type="ARBA" id="ARBA00023125"/>
    </source>
</evidence>
<dbReference type="Pfam" id="PF12017">
    <property type="entry name" value="Tnp_P_element"/>
    <property type="match status" value="1"/>
</dbReference>
<evidence type="ECO:0000256" key="5">
    <source>
        <dbReference type="PROSITE-ProRule" id="PRU00309"/>
    </source>
</evidence>
<dbReference type="GO" id="GO:0008270">
    <property type="term" value="F:zinc ion binding"/>
    <property type="evidence" value="ECO:0007669"/>
    <property type="project" value="UniProtKB-KW"/>
</dbReference>
<dbReference type="EMBL" id="VTPC01003273">
    <property type="protein sequence ID" value="KAF2898768.1"/>
    <property type="molecule type" value="Genomic_DNA"/>
</dbReference>
<dbReference type="SUPFAM" id="SSF57716">
    <property type="entry name" value="Glucocorticoid receptor-like (DNA-binding domain)"/>
    <property type="match status" value="1"/>
</dbReference>
<dbReference type="GO" id="GO:0003677">
    <property type="term" value="F:DNA binding"/>
    <property type="evidence" value="ECO:0007669"/>
    <property type="project" value="UniProtKB-UniRule"/>
</dbReference>
<evidence type="ECO:0000256" key="1">
    <source>
        <dbReference type="ARBA" id="ARBA00022723"/>
    </source>
</evidence>
<gene>
    <name evidence="7" type="ORF">ILUMI_07401</name>
</gene>
<dbReference type="Pfam" id="PF05485">
    <property type="entry name" value="THAP"/>
    <property type="match status" value="1"/>
</dbReference>
<comment type="caution">
    <text evidence="7">The sequence shown here is derived from an EMBL/GenBank/DDBJ whole genome shotgun (WGS) entry which is preliminary data.</text>
</comment>
<sequence>MNFRFPRNEIRRIKWLNAIGLTQQRLITLSKYAVVCSVHFTEDLLDRTSACGLVRLRDNAIPNIKCNVMGIDAINETFTSNVNIISNENVPSNACPTMQTKNLDKSTQTSENFYMDMVSQQTLIMEVMRLNTLYKSTLQELRNTRKKQIRQERRVPTLKNILAKLWKAKLLSQDNLNVLSNLKVTSKELRQLRETRKYSPHLQKFAIILHVYSPKAYSYVRNTFRTCLPHPRALSEWYSTVDNQSGFAKEAFEAIKLRSLNEQIRHGS</sequence>
<evidence type="ECO:0000313" key="7">
    <source>
        <dbReference type="EMBL" id="KAF2898768.1"/>
    </source>
</evidence>
<dbReference type="PROSITE" id="PS50950">
    <property type="entry name" value="ZF_THAP"/>
    <property type="match status" value="1"/>
</dbReference>
<proteinExistence type="predicted"/>
<protein>
    <recommendedName>
        <fullName evidence="6">THAP-type domain-containing protein</fullName>
    </recommendedName>
</protein>
<dbReference type="InterPro" id="IPR006612">
    <property type="entry name" value="THAP_Znf"/>
</dbReference>
<keyword evidence="4 5" id="KW-0238">DNA-binding</keyword>
<evidence type="ECO:0000256" key="2">
    <source>
        <dbReference type="ARBA" id="ARBA00022771"/>
    </source>
</evidence>
<dbReference type="SMART" id="SM00692">
    <property type="entry name" value="DM3"/>
    <property type="match status" value="1"/>
</dbReference>
<accession>A0A8K0GI34</accession>
<evidence type="ECO:0000256" key="3">
    <source>
        <dbReference type="ARBA" id="ARBA00022833"/>
    </source>
</evidence>
<dbReference type="Proteomes" id="UP000801492">
    <property type="component" value="Unassembled WGS sequence"/>
</dbReference>